<accession>A0A2U2NA44</accession>
<name>A0A2U2NA44_9BIFI</name>
<feature type="transmembrane region" description="Helical" evidence="6">
    <location>
        <begin position="175"/>
        <end position="200"/>
    </location>
</feature>
<reference evidence="8 9" key="1">
    <citation type="journal article" date="2018" name="Int. J. Syst. Evol. Microbiol.">
        <title>Bifidobacterium callitrichidarum sp. nov. from the faeces of the emperor tamarin (Saguinus imperator).</title>
        <authorList>
            <person name="Modesto M."/>
            <person name="Michelini S."/>
            <person name="Sansosti M.C."/>
            <person name="De Filippo C."/>
            <person name="Cavalieri D."/>
            <person name="Qvirist L."/>
            <person name="Andlid T."/>
            <person name="Spiezio C."/>
            <person name="Sandri C."/>
            <person name="Pascarelli S."/>
            <person name="Sgorbati B."/>
            <person name="Mattarelli P."/>
        </authorList>
    </citation>
    <scope>NUCLEOTIDE SEQUENCE [LARGE SCALE GENOMIC DNA]</scope>
    <source>
        <strain evidence="8 9">TRI 5</strain>
    </source>
</reference>
<keyword evidence="2" id="KW-1003">Cell membrane</keyword>
<sequence>MIAWLIGVASCCAAVATWLRVGGADTGDRLRKCPDTGTQESAEDDDGVSRTVLILRMVQVALQQGASIPRAVEAVGRAVGGDCGARMERVGAALNRGAPWDDAWKAAAVEDAEHGHRRASGNRSGDVLPLLCATLESSWKHGDAPGVRIEAAIEQLNRDERSLIERNAARLSVKLLMPTGLCFLPAFVLIGVIPAIVSFVM</sequence>
<evidence type="ECO:0000256" key="3">
    <source>
        <dbReference type="ARBA" id="ARBA00022692"/>
    </source>
</evidence>
<dbReference type="AlphaFoldDB" id="A0A2U2NA44"/>
<evidence type="ECO:0000256" key="4">
    <source>
        <dbReference type="ARBA" id="ARBA00022989"/>
    </source>
</evidence>
<dbReference type="Pfam" id="PF00482">
    <property type="entry name" value="T2SSF"/>
    <property type="match status" value="1"/>
</dbReference>
<dbReference type="InterPro" id="IPR018076">
    <property type="entry name" value="T2SS_GspF_dom"/>
</dbReference>
<comment type="caution">
    <text evidence="8">The sequence shown here is derived from an EMBL/GenBank/DDBJ whole genome shotgun (WGS) entry which is preliminary data.</text>
</comment>
<evidence type="ECO:0000259" key="7">
    <source>
        <dbReference type="Pfam" id="PF00482"/>
    </source>
</evidence>
<evidence type="ECO:0000256" key="5">
    <source>
        <dbReference type="ARBA" id="ARBA00023136"/>
    </source>
</evidence>
<proteinExistence type="predicted"/>
<protein>
    <recommendedName>
        <fullName evidence="7">Type II secretion system protein GspF domain-containing protein</fullName>
    </recommendedName>
</protein>
<gene>
    <name evidence="8" type="ORF">DF196_05940</name>
</gene>
<feature type="domain" description="Type II secretion system protein GspF" evidence="7">
    <location>
        <begin position="55"/>
        <end position="192"/>
    </location>
</feature>
<evidence type="ECO:0000256" key="1">
    <source>
        <dbReference type="ARBA" id="ARBA00004651"/>
    </source>
</evidence>
<comment type="subcellular location">
    <subcellularLocation>
        <location evidence="1">Cell membrane</location>
        <topology evidence="1">Multi-pass membrane protein</topology>
    </subcellularLocation>
</comment>
<dbReference type="EMBL" id="QFFM01000010">
    <property type="protein sequence ID" value="PWG66021.1"/>
    <property type="molecule type" value="Genomic_DNA"/>
</dbReference>
<dbReference type="GO" id="GO:0005886">
    <property type="term" value="C:plasma membrane"/>
    <property type="evidence" value="ECO:0007669"/>
    <property type="project" value="UniProtKB-SubCell"/>
</dbReference>
<evidence type="ECO:0000256" key="2">
    <source>
        <dbReference type="ARBA" id="ARBA00022475"/>
    </source>
</evidence>
<keyword evidence="4 6" id="KW-1133">Transmembrane helix</keyword>
<keyword evidence="3 6" id="KW-0812">Transmembrane</keyword>
<keyword evidence="9" id="KW-1185">Reference proteome</keyword>
<organism evidence="8 9">
    <name type="scientific">Bifidobacterium callitrichidarum</name>
    <dbReference type="NCBI Taxonomy" id="2052941"/>
    <lineage>
        <taxon>Bacteria</taxon>
        <taxon>Bacillati</taxon>
        <taxon>Actinomycetota</taxon>
        <taxon>Actinomycetes</taxon>
        <taxon>Bifidobacteriales</taxon>
        <taxon>Bifidobacteriaceae</taxon>
        <taxon>Bifidobacterium</taxon>
    </lineage>
</organism>
<dbReference type="Proteomes" id="UP000245876">
    <property type="component" value="Unassembled WGS sequence"/>
</dbReference>
<dbReference type="RefSeq" id="WP_109056951.1">
    <property type="nucleotide sequence ID" value="NZ_QFFM01000010.1"/>
</dbReference>
<dbReference type="OrthoDB" id="3267562at2"/>
<keyword evidence="5 6" id="KW-0472">Membrane</keyword>
<evidence type="ECO:0000313" key="8">
    <source>
        <dbReference type="EMBL" id="PWG66021.1"/>
    </source>
</evidence>
<evidence type="ECO:0000256" key="6">
    <source>
        <dbReference type="SAM" id="Phobius"/>
    </source>
</evidence>
<evidence type="ECO:0000313" key="9">
    <source>
        <dbReference type="Proteomes" id="UP000245876"/>
    </source>
</evidence>